<organism evidence="18 19">
    <name type="scientific">Odoribacter splanchnicus (strain ATCC 29572 / DSM 20712 / CIP 104287 / JCM 15291 / NCTC 10825 / 1651/6)</name>
    <name type="common">Bacteroides splanchnicus</name>
    <dbReference type="NCBI Taxonomy" id="709991"/>
    <lineage>
        <taxon>Bacteria</taxon>
        <taxon>Pseudomonadati</taxon>
        <taxon>Bacteroidota</taxon>
        <taxon>Bacteroidia</taxon>
        <taxon>Bacteroidales</taxon>
        <taxon>Odoribacteraceae</taxon>
        <taxon>Odoribacter</taxon>
    </lineage>
</organism>
<dbReference type="Pfam" id="PF00383">
    <property type="entry name" value="dCMP_cyt_deam_1"/>
    <property type="match status" value="1"/>
</dbReference>
<feature type="domain" description="CMP/dCMP-type deaminase" evidence="17">
    <location>
        <begin position="23"/>
        <end position="145"/>
    </location>
</feature>
<dbReference type="GO" id="GO:0009231">
    <property type="term" value="P:riboflavin biosynthetic process"/>
    <property type="evidence" value="ECO:0007669"/>
    <property type="project" value="UniProtKB-UniPathway"/>
</dbReference>
<dbReference type="EC" id="3.5.4.26" evidence="13"/>
<dbReference type="Proteomes" id="UP000006657">
    <property type="component" value="Chromosome"/>
</dbReference>
<dbReference type="GO" id="GO:0008835">
    <property type="term" value="F:diaminohydroxyphosphoribosylaminopyrimidine deaminase activity"/>
    <property type="evidence" value="ECO:0007669"/>
    <property type="project" value="UniProtKB-EC"/>
</dbReference>
<dbReference type="InterPro" id="IPR050765">
    <property type="entry name" value="Riboflavin_Biosynth_HTPR"/>
</dbReference>
<evidence type="ECO:0000256" key="11">
    <source>
        <dbReference type="ARBA" id="ARBA00023002"/>
    </source>
</evidence>
<dbReference type="GO" id="GO:0046872">
    <property type="term" value="F:metal ion binding"/>
    <property type="evidence" value="ECO:0007669"/>
    <property type="project" value="UniProtKB-KW"/>
</dbReference>
<evidence type="ECO:0000313" key="19">
    <source>
        <dbReference type="Proteomes" id="UP000006657"/>
    </source>
</evidence>
<feature type="binding site" evidence="15">
    <location>
        <position position="206"/>
    </location>
    <ligand>
        <name>substrate</name>
    </ligand>
</feature>
<keyword evidence="9 13" id="KW-0862">Zinc</keyword>
<sequence length="397" mass="43704">MCRYCYDSYICPEVIQGFFYMETKDREYMNRARILADRGRGWVNPNPLVGAVIVKDGRIIGEGWHERYGGLHAERNAFKQCTEDPAGATLYVTLEPCCHYGKTPPCTEAVIENRIARVVVGLLDPNPLVAGKGIEMLRKAGIVVETGVEEEKLREQNRVFLKYITTRRPWIVMKTAMTLDGKIAAYTGDSHWVTGEESRKKVQEMRSVLMGIMVGSGTVKADDPLLNCRLKGEVRQPVRIIVDSTAAIATDSQLVRTADRYRTLVAHTSRADAGKLVQLQQKGVETILCPGCDNRVDLQALTTKLGQAGIDSVLLEGGGELNEAFLRQGLVDEVYAFIAPKLIGGKDAKTPVEGKGIAWMKEAIALQSVSIEKVGEDFLIKGFPQPSNSSPSNSTTQ</sequence>
<evidence type="ECO:0000256" key="7">
    <source>
        <dbReference type="ARBA" id="ARBA00022723"/>
    </source>
</evidence>
<feature type="binding site" evidence="15">
    <location>
        <position position="218"/>
    </location>
    <ligand>
        <name>NADP(+)</name>
        <dbReference type="ChEBI" id="CHEBI:58349"/>
    </ligand>
</feature>
<proteinExistence type="inferred from homology"/>
<dbReference type="NCBIfam" id="TIGR00326">
    <property type="entry name" value="eubact_ribD"/>
    <property type="match status" value="1"/>
</dbReference>
<dbReference type="PANTHER" id="PTHR38011:SF7">
    <property type="entry name" value="2,5-DIAMINO-6-RIBOSYLAMINO-4(3H)-PYRIMIDINONE 5'-PHOSPHATE REDUCTASE"/>
    <property type="match status" value="1"/>
</dbReference>
<reference evidence="18 19" key="1">
    <citation type="journal article" date="2011" name="Stand. Genomic Sci.">
        <title>Complete genome sequence of Odoribacter splanchnicus type strain (1651/6).</title>
        <authorList>
            <consortium name="US DOE Joint Genome Institute (JGI-PGF)"/>
            <person name="Goker M."/>
            <person name="Gronow S."/>
            <person name="Zeytun A."/>
            <person name="Nolan M."/>
            <person name="Lucas S."/>
            <person name="Lapidus A."/>
            <person name="Hammon N."/>
            <person name="Deshpande S."/>
            <person name="Cheng J.F."/>
            <person name="Pitluck S."/>
            <person name="Liolios K."/>
            <person name="Pagani I."/>
            <person name="Ivanova N."/>
            <person name="Mavromatis K."/>
            <person name="Ovchinikova G."/>
            <person name="Pati A."/>
            <person name="Tapia R."/>
            <person name="Han C."/>
            <person name="Goodwin L."/>
            <person name="Chen A."/>
            <person name="Palaniappan K."/>
            <person name="Land M."/>
            <person name="Hauser L."/>
            <person name="Jeffries C.D."/>
            <person name="Brambilla E.M."/>
            <person name="Rohde M."/>
            <person name="Detter J.C."/>
            <person name="Woyke T."/>
            <person name="Bristow J."/>
            <person name="Markowitz V."/>
            <person name="Hugenholtz P."/>
            <person name="Eisen J.A."/>
            <person name="Kyrpides N.C."/>
            <person name="Klenk H.P."/>
        </authorList>
    </citation>
    <scope>NUCLEOTIDE SEQUENCE [LARGE SCALE GENOMIC DNA]</scope>
    <source>
        <strain evidence="19">ATCC 29572 / DSM 20712 / JCM 15291 / NCTC 10825 / 1651/6</strain>
    </source>
</reference>
<dbReference type="eggNOG" id="COG0117">
    <property type="taxonomic scope" value="Bacteria"/>
</dbReference>
<feature type="binding site" evidence="15">
    <location>
        <position position="244"/>
    </location>
    <ligand>
        <name>NADP(+)</name>
        <dbReference type="ChEBI" id="CHEBI:58349"/>
    </ligand>
</feature>
<feature type="binding site" evidence="16">
    <location>
        <position position="106"/>
    </location>
    <ligand>
        <name>Zn(2+)</name>
        <dbReference type="ChEBI" id="CHEBI:29105"/>
        <note>catalytic</note>
    </ligand>
</feature>
<dbReference type="PIRSF" id="PIRSF006769">
    <property type="entry name" value="RibD"/>
    <property type="match status" value="1"/>
</dbReference>
<feature type="binding site" evidence="15">
    <location>
        <position position="222"/>
    </location>
    <ligand>
        <name>NADP(+)</name>
        <dbReference type="ChEBI" id="CHEBI:58349"/>
    </ligand>
</feature>
<feature type="active site" description="Proton donor" evidence="14">
    <location>
        <position position="74"/>
    </location>
</feature>
<dbReference type="eggNOG" id="COG1985">
    <property type="taxonomic scope" value="Bacteria"/>
</dbReference>
<feature type="binding site" evidence="15">
    <location>
        <position position="192"/>
    </location>
    <ligand>
        <name>NADP(+)</name>
        <dbReference type="ChEBI" id="CHEBI:58349"/>
    </ligand>
</feature>
<dbReference type="InterPro" id="IPR002734">
    <property type="entry name" value="RibDG_C"/>
</dbReference>
<dbReference type="CDD" id="cd01284">
    <property type="entry name" value="Riboflavin_deaminase-reductase"/>
    <property type="match status" value="1"/>
</dbReference>
<evidence type="ECO:0000256" key="8">
    <source>
        <dbReference type="ARBA" id="ARBA00022801"/>
    </source>
</evidence>
<dbReference type="PaxDb" id="709991-Odosp_3470"/>
<feature type="binding site" evidence="16">
    <location>
        <position position="97"/>
    </location>
    <ligand>
        <name>Zn(2+)</name>
        <dbReference type="ChEBI" id="CHEBI:29105"/>
        <note>catalytic</note>
    </ligand>
</feature>
<evidence type="ECO:0000259" key="17">
    <source>
        <dbReference type="PROSITE" id="PS51747"/>
    </source>
</evidence>
<evidence type="ECO:0000256" key="14">
    <source>
        <dbReference type="PIRSR" id="PIRSR006769-1"/>
    </source>
</evidence>
<protein>
    <recommendedName>
        <fullName evidence="13">Riboflavin biosynthesis protein RibD</fullName>
    </recommendedName>
    <domain>
        <recommendedName>
            <fullName evidence="13">Diaminohydroxyphosphoribosylaminopyrimidine deaminase</fullName>
            <shortName evidence="13">DRAP deaminase</shortName>
            <ecNumber evidence="13">3.5.4.26</ecNumber>
        </recommendedName>
        <alternativeName>
            <fullName evidence="13">Riboflavin-specific deaminase</fullName>
        </alternativeName>
    </domain>
    <domain>
        <recommendedName>
            <fullName evidence="13">5-amino-6-(5-phosphoribosylamino)uracil reductase</fullName>
            <ecNumber evidence="13">1.1.1.193</ecNumber>
        </recommendedName>
        <alternativeName>
            <fullName evidence="13">HTP reductase</fullName>
        </alternativeName>
    </domain>
</protein>
<keyword evidence="6 13" id="KW-0686">Riboflavin biosynthesis</keyword>
<feature type="binding site" evidence="16">
    <location>
        <position position="72"/>
    </location>
    <ligand>
        <name>Zn(2+)</name>
        <dbReference type="ChEBI" id="CHEBI:29105"/>
        <note>catalytic</note>
    </ligand>
</feature>
<feature type="binding site" evidence="15">
    <location>
        <begin position="318"/>
        <end position="324"/>
    </location>
    <ligand>
        <name>NADP(+)</name>
        <dbReference type="ChEBI" id="CHEBI:58349"/>
    </ligand>
</feature>
<dbReference type="InterPro" id="IPR011549">
    <property type="entry name" value="RibD_C"/>
</dbReference>
<feature type="binding site" evidence="15">
    <location>
        <position position="190"/>
    </location>
    <ligand>
        <name>substrate</name>
    </ligand>
</feature>
<dbReference type="GO" id="GO:0050661">
    <property type="term" value="F:NADP binding"/>
    <property type="evidence" value="ECO:0007669"/>
    <property type="project" value="InterPro"/>
</dbReference>
<evidence type="ECO:0000256" key="16">
    <source>
        <dbReference type="PIRSR" id="PIRSR006769-3"/>
    </source>
</evidence>
<evidence type="ECO:0000256" key="1">
    <source>
        <dbReference type="ARBA" id="ARBA00002151"/>
    </source>
</evidence>
<dbReference type="Gene3D" id="3.40.430.10">
    <property type="entry name" value="Dihydrofolate Reductase, subunit A"/>
    <property type="match status" value="1"/>
</dbReference>
<dbReference type="FunFam" id="3.40.140.10:FF:000025">
    <property type="entry name" value="Riboflavin biosynthesis protein RibD"/>
    <property type="match status" value="1"/>
</dbReference>
<dbReference type="PANTHER" id="PTHR38011">
    <property type="entry name" value="DIHYDROFOLATE REDUCTASE FAMILY PROTEIN (AFU_ORTHOLOGUE AFUA_8G06820)"/>
    <property type="match status" value="1"/>
</dbReference>
<dbReference type="STRING" id="709991.Odosp_3470"/>
<evidence type="ECO:0000256" key="3">
    <source>
        <dbReference type="ARBA" id="ARBA00004910"/>
    </source>
</evidence>
<dbReference type="EMBL" id="CP002544">
    <property type="protein sequence ID" value="ADY34421.1"/>
    <property type="molecule type" value="Genomic_DNA"/>
</dbReference>
<dbReference type="GO" id="GO:0008703">
    <property type="term" value="F:5-amino-6-(5-phosphoribosylamino)uracil reductase activity"/>
    <property type="evidence" value="ECO:0007669"/>
    <property type="project" value="UniProtKB-EC"/>
</dbReference>
<comment type="cofactor">
    <cofactor evidence="13 16">
        <name>Zn(2+)</name>
        <dbReference type="ChEBI" id="CHEBI:29105"/>
    </cofactor>
    <text evidence="13 16">Binds 1 zinc ion.</text>
</comment>
<dbReference type="HOGENOM" id="CLU_036590_1_2_10"/>
<evidence type="ECO:0000256" key="12">
    <source>
        <dbReference type="ARBA" id="ARBA00023268"/>
    </source>
</evidence>
<evidence type="ECO:0000256" key="2">
    <source>
        <dbReference type="ARBA" id="ARBA00004882"/>
    </source>
</evidence>
<dbReference type="SUPFAM" id="SSF53927">
    <property type="entry name" value="Cytidine deaminase-like"/>
    <property type="match status" value="1"/>
</dbReference>
<dbReference type="SUPFAM" id="SSF53597">
    <property type="entry name" value="Dihydrofolate reductase-like"/>
    <property type="match status" value="1"/>
</dbReference>
<evidence type="ECO:0000256" key="10">
    <source>
        <dbReference type="ARBA" id="ARBA00022857"/>
    </source>
</evidence>
<evidence type="ECO:0000313" key="18">
    <source>
        <dbReference type="EMBL" id="ADY34421.1"/>
    </source>
</evidence>
<comment type="catalytic activity">
    <reaction evidence="13">
        <text>2,5-diamino-6-hydroxy-4-(5-phosphoribosylamino)-pyrimidine + H2O + H(+) = 5-amino-6-(5-phospho-D-ribosylamino)uracil + NH4(+)</text>
        <dbReference type="Rhea" id="RHEA:21868"/>
        <dbReference type="ChEBI" id="CHEBI:15377"/>
        <dbReference type="ChEBI" id="CHEBI:15378"/>
        <dbReference type="ChEBI" id="CHEBI:28938"/>
        <dbReference type="ChEBI" id="CHEBI:58453"/>
        <dbReference type="ChEBI" id="CHEBI:58614"/>
        <dbReference type="EC" id="3.5.4.26"/>
    </reaction>
</comment>
<comment type="similarity">
    <text evidence="5 13">In the C-terminal section; belongs to the HTP reductase family.</text>
</comment>
<comment type="similarity">
    <text evidence="4 13">In the N-terminal section; belongs to the cytidine and deoxycytidylate deaminase family.</text>
</comment>
<dbReference type="Pfam" id="PF01872">
    <property type="entry name" value="RibD_C"/>
    <property type="match status" value="1"/>
</dbReference>
<dbReference type="InterPro" id="IPR024072">
    <property type="entry name" value="DHFR-like_dom_sf"/>
</dbReference>
<dbReference type="NCBIfam" id="TIGR00227">
    <property type="entry name" value="ribD_Cterm"/>
    <property type="match status" value="1"/>
</dbReference>
<feature type="binding site" evidence="15">
    <location>
        <position position="226"/>
    </location>
    <ligand>
        <name>substrate</name>
    </ligand>
</feature>
<feature type="binding site" evidence="15">
    <location>
        <position position="316"/>
    </location>
    <ligand>
        <name>substrate</name>
    </ligand>
</feature>
<comment type="pathway">
    <text evidence="3 13">Cofactor biosynthesis; riboflavin biosynthesis; 5-amino-6-(D-ribitylamino)uracil from GTP: step 3/4.</text>
</comment>
<evidence type="ECO:0000256" key="13">
    <source>
        <dbReference type="PIRNR" id="PIRNR006769"/>
    </source>
</evidence>
<keyword evidence="19" id="KW-1185">Reference proteome</keyword>
<keyword evidence="10 13" id="KW-0521">NADP</keyword>
<feature type="binding site" evidence="15">
    <location>
        <position position="229"/>
    </location>
    <ligand>
        <name>substrate</name>
    </ligand>
</feature>
<comment type="function">
    <text evidence="1 13">Converts 2,5-diamino-6-(ribosylamino)-4(3h)-pyrimidinone 5'-phosphate into 5-amino-6-(ribosylamino)-2,4(1h,3h)-pyrimidinedione 5'-phosphate.</text>
</comment>
<gene>
    <name evidence="18" type="ordered locus">Odosp_3470</name>
</gene>
<evidence type="ECO:0000256" key="9">
    <source>
        <dbReference type="ARBA" id="ARBA00022833"/>
    </source>
</evidence>
<evidence type="ECO:0000256" key="5">
    <source>
        <dbReference type="ARBA" id="ARBA00007417"/>
    </source>
</evidence>
<keyword evidence="7 13" id="KW-0479">Metal-binding</keyword>
<dbReference type="InterPro" id="IPR002125">
    <property type="entry name" value="CMP_dCMP_dom"/>
</dbReference>
<dbReference type="InterPro" id="IPR016193">
    <property type="entry name" value="Cytidine_deaminase-like"/>
</dbReference>
<name>F9ZB86_ODOSD</name>
<dbReference type="InterPro" id="IPR004794">
    <property type="entry name" value="Eubact_RibD"/>
</dbReference>
<evidence type="ECO:0000256" key="6">
    <source>
        <dbReference type="ARBA" id="ARBA00022619"/>
    </source>
</evidence>
<keyword evidence="11 13" id="KW-0560">Oxidoreductase</keyword>
<evidence type="ECO:0000256" key="4">
    <source>
        <dbReference type="ARBA" id="ARBA00005259"/>
    </source>
</evidence>
<keyword evidence="12" id="KW-0511">Multifunctional enzyme</keyword>
<evidence type="ECO:0000256" key="15">
    <source>
        <dbReference type="PIRSR" id="PIRSR006769-2"/>
    </source>
</evidence>
<dbReference type="UniPathway" id="UPA00275">
    <property type="reaction ID" value="UER00401"/>
</dbReference>
<comment type="pathway">
    <text evidence="2 13">Cofactor biosynthesis; riboflavin biosynthesis; 5-amino-6-(D-ribitylamino)uracil from GTP: step 2/4.</text>
</comment>
<dbReference type="KEGG" id="osp:Odosp_3470"/>
<comment type="catalytic activity">
    <reaction evidence="13">
        <text>5-amino-6-(5-phospho-D-ribitylamino)uracil + NADP(+) = 5-amino-6-(5-phospho-D-ribosylamino)uracil + NADPH + H(+)</text>
        <dbReference type="Rhea" id="RHEA:17845"/>
        <dbReference type="ChEBI" id="CHEBI:15378"/>
        <dbReference type="ChEBI" id="CHEBI:57783"/>
        <dbReference type="ChEBI" id="CHEBI:58349"/>
        <dbReference type="ChEBI" id="CHEBI:58421"/>
        <dbReference type="ChEBI" id="CHEBI:58453"/>
        <dbReference type="EC" id="1.1.1.193"/>
    </reaction>
</comment>
<dbReference type="EC" id="1.1.1.193" evidence="13"/>
<accession>F9ZB86</accession>
<dbReference type="PROSITE" id="PS51747">
    <property type="entry name" value="CYT_DCMP_DEAMINASES_2"/>
    <property type="match status" value="1"/>
</dbReference>
<feature type="binding site" evidence="15">
    <location>
        <position position="176"/>
    </location>
    <ligand>
        <name>NADP(+)</name>
        <dbReference type="ChEBI" id="CHEBI:58349"/>
    </ligand>
</feature>
<keyword evidence="8 13" id="KW-0378">Hydrolase</keyword>
<dbReference type="AlphaFoldDB" id="F9ZB86"/>
<dbReference type="Gene3D" id="3.40.140.10">
    <property type="entry name" value="Cytidine Deaminase, domain 2"/>
    <property type="match status" value="1"/>
</dbReference>